<dbReference type="RefSeq" id="WP_004976511.1">
    <property type="nucleotide sequence ID" value="NZ_CP011947.1"/>
</dbReference>
<feature type="transmembrane region" description="Helical" evidence="7">
    <location>
        <begin position="7"/>
        <end position="25"/>
    </location>
</feature>
<organism evidence="8 10">
    <name type="scientific">Haloferax gibbonsii</name>
    <dbReference type="NCBI Taxonomy" id="35746"/>
    <lineage>
        <taxon>Archaea</taxon>
        <taxon>Methanobacteriati</taxon>
        <taxon>Methanobacteriota</taxon>
        <taxon>Stenosarchaea group</taxon>
        <taxon>Halobacteria</taxon>
        <taxon>Halobacteriales</taxon>
        <taxon>Haloferacaceae</taxon>
        <taxon>Haloferax</taxon>
    </lineage>
</organism>
<evidence type="ECO:0000313" key="8">
    <source>
        <dbReference type="EMBL" id="AKU07794.1"/>
    </source>
</evidence>
<feature type="transmembrane region" description="Helical" evidence="7">
    <location>
        <begin position="243"/>
        <end position="265"/>
    </location>
</feature>
<evidence type="ECO:0000256" key="5">
    <source>
        <dbReference type="ARBA" id="ARBA00022989"/>
    </source>
</evidence>
<comment type="subcellular location">
    <subcellularLocation>
        <location evidence="1">Cell membrane</location>
        <topology evidence="1">Multi-pass membrane protein</topology>
    </subcellularLocation>
</comment>
<dbReference type="GeneID" id="59460673"/>
<dbReference type="GO" id="GO:0005886">
    <property type="term" value="C:plasma membrane"/>
    <property type="evidence" value="ECO:0007669"/>
    <property type="project" value="UniProtKB-SubCell"/>
</dbReference>
<reference evidence="10" key="1">
    <citation type="journal article" date="2015" name="J. Biotechnol.">
        <title>Complete genome sequence of Haloferax gibbonsii strain ARA6, a potential producer of polyhydroxyalkanoates and halocins isolated from Araruama, Rio de Janeiro, Brasil.</title>
        <authorList>
            <person name="Pinto L.H."/>
            <person name="D'Alincourt Carvalho-Assef A.P."/>
            <person name="Vieira R.P."/>
            <person name="Clementino M.M."/>
            <person name="Albano R.M."/>
        </authorList>
    </citation>
    <scope>NUCLEOTIDE SEQUENCE [LARGE SCALE GENOMIC DNA]</scope>
    <source>
        <strain evidence="10">ARA6</strain>
    </source>
</reference>
<reference evidence="8" key="2">
    <citation type="submission" date="2015-06" db="EMBL/GenBank/DDBJ databases">
        <authorList>
            <person name="Hoefler B.C."/>
            <person name="Straight P.D."/>
        </authorList>
    </citation>
    <scope>NUCLEOTIDE SEQUENCE [LARGE SCALE GENOMIC DNA]</scope>
    <source>
        <strain evidence="8">ARA6</strain>
    </source>
</reference>
<evidence type="ECO:0000313" key="10">
    <source>
        <dbReference type="Proteomes" id="UP000066124"/>
    </source>
</evidence>
<dbReference type="AlphaFoldDB" id="A0A0K1ITP7"/>
<name>A0A0K1ITP7_HALGI</name>
<evidence type="ECO:0000256" key="6">
    <source>
        <dbReference type="ARBA" id="ARBA00023136"/>
    </source>
</evidence>
<dbReference type="Pfam" id="PF03706">
    <property type="entry name" value="LPG_synthase_TM"/>
    <property type="match status" value="1"/>
</dbReference>
<gene>
    <name evidence="8" type="ORF">ABY42_08560</name>
    <name evidence="9" type="ORF">HfgLR_15115</name>
</gene>
<feature type="transmembrane region" description="Helical" evidence="7">
    <location>
        <begin position="125"/>
        <end position="144"/>
    </location>
</feature>
<dbReference type="EMBL" id="CP011947">
    <property type="protein sequence ID" value="AKU07794.1"/>
    <property type="molecule type" value="Genomic_DNA"/>
</dbReference>
<reference evidence="9" key="3">
    <citation type="journal article" date="2021" name="Front. Microbiol.">
        <title>Cellular and Genomic Properties of Haloferax gibbonsii LR2-5, the Host of Euryarchaeal Virus HFTV1.</title>
        <authorList>
            <person name="Tittes C."/>
            <person name="Schwarzer S."/>
            <person name="Pfeiffer F."/>
            <person name="Dyall-Smith M."/>
            <person name="Rodriguez-Franco M."/>
            <person name="Oksanen H.M."/>
            <person name="Quax T.E.F."/>
        </authorList>
    </citation>
    <scope>NUCLEOTIDE SEQUENCE</scope>
    <source>
        <strain evidence="9">LR2-5</strain>
    </source>
</reference>
<sequence length="333" mass="33846">MRRGIRFAVGAGLGIGALAAYLWYVGPQEVGSRVAAVAPWAVGVVCVLMLAEATVDGLGVWASVRPLRGGLSPRASVQFAFAGDFFDVLSPAGPVSSEPIMAQFFGVATETSYSEALGVRGVAKYVKSAAQLLLSVAVVGVLFLDAPTPRFVLATLAGAVAALFVVGVALVWARDALSAVVVAVLTPVVRAVSGLTRETPLGRDAVAAAVERFWERVVHFRDAPELLGVIALSGVFEQLLTSLALWVALAGTGTSVAFLPIVAVIPLPQAASVVPVPGSLGAYDVLLAGALSLTTGAPAAGAAAAVLVVRTFELLVSLGCGGVATGFLRGFRA</sequence>
<accession>A0A0K1ITP7</accession>
<evidence type="ECO:0000256" key="4">
    <source>
        <dbReference type="ARBA" id="ARBA00022692"/>
    </source>
</evidence>
<evidence type="ECO:0000256" key="1">
    <source>
        <dbReference type="ARBA" id="ARBA00004651"/>
    </source>
</evidence>
<evidence type="ECO:0000256" key="3">
    <source>
        <dbReference type="ARBA" id="ARBA00022475"/>
    </source>
</evidence>
<evidence type="ECO:0000313" key="9">
    <source>
        <dbReference type="EMBL" id="QOS13150.1"/>
    </source>
</evidence>
<dbReference type="KEGG" id="hgi:ABY42_08560"/>
<proteinExistence type="inferred from homology"/>
<feature type="transmembrane region" description="Helical" evidence="7">
    <location>
        <begin position="150"/>
        <end position="173"/>
    </location>
</feature>
<evidence type="ECO:0000256" key="2">
    <source>
        <dbReference type="ARBA" id="ARBA00011061"/>
    </source>
</evidence>
<dbReference type="Proteomes" id="UP000066124">
    <property type="component" value="Chromosome"/>
</dbReference>
<evidence type="ECO:0000256" key="7">
    <source>
        <dbReference type="SAM" id="Phobius"/>
    </source>
</evidence>
<feature type="transmembrane region" description="Helical" evidence="7">
    <location>
        <begin position="285"/>
        <end position="309"/>
    </location>
</feature>
<comment type="similarity">
    <text evidence="2">Belongs to the UPF0104 family.</text>
</comment>
<keyword evidence="5 7" id="KW-1133">Transmembrane helix</keyword>
<keyword evidence="6 7" id="KW-0472">Membrane</keyword>
<dbReference type="PATRIC" id="fig|35746.4.peg.1815"/>
<feature type="transmembrane region" description="Helical" evidence="7">
    <location>
        <begin position="37"/>
        <end position="64"/>
    </location>
</feature>
<dbReference type="InterPro" id="IPR022791">
    <property type="entry name" value="L-PG_synthase/AglD"/>
</dbReference>
<dbReference type="PANTHER" id="PTHR39087">
    <property type="entry name" value="UPF0104 MEMBRANE PROTEIN MJ1595"/>
    <property type="match status" value="1"/>
</dbReference>
<dbReference type="EMBL" id="CP063205">
    <property type="protein sequence ID" value="QOS13150.1"/>
    <property type="molecule type" value="Genomic_DNA"/>
</dbReference>
<dbReference type="Proteomes" id="UP000663064">
    <property type="component" value="Chromosome"/>
</dbReference>
<keyword evidence="4 7" id="KW-0812">Transmembrane</keyword>
<keyword evidence="3" id="KW-1003">Cell membrane</keyword>
<dbReference type="PANTHER" id="PTHR39087:SF2">
    <property type="entry name" value="UPF0104 MEMBRANE PROTEIN MJ1595"/>
    <property type="match status" value="1"/>
</dbReference>
<protein>
    <submittedName>
        <fullName evidence="9">UPF0104 family protein</fullName>
    </submittedName>
</protein>